<feature type="chain" id="PRO_5003926252" evidence="1">
    <location>
        <begin position="29"/>
        <end position="113"/>
    </location>
</feature>
<dbReference type="HOGENOM" id="CLU_2130505_0_0_4"/>
<dbReference type="AlphaFoldDB" id="K9DNC1"/>
<accession>K9DNC1</accession>
<gene>
    <name evidence="2" type="ORF">HMPREF9710_04409</name>
</gene>
<name>K9DNC1_9BURK</name>
<dbReference type="EMBL" id="AGZI01000058">
    <property type="protein sequence ID" value="EKU80297.1"/>
    <property type="molecule type" value="Genomic_DNA"/>
</dbReference>
<sequence>MEKRKAIVPKLGIAGALSVLVLAWAASAAGAPQSPHVPAMTGEQFVRDMRPLPDSDLASIRRKRTMGYMDGVMDGTAGVRWCPPVHPFRNTRVTVIKNPVHLPVRDLAHLQVP</sequence>
<keyword evidence="3" id="KW-1185">Reference proteome</keyword>
<dbReference type="Proteomes" id="UP000009874">
    <property type="component" value="Unassembled WGS sequence"/>
</dbReference>
<dbReference type="Gene3D" id="1.10.890.40">
    <property type="match status" value="1"/>
</dbReference>
<dbReference type="OrthoDB" id="9017479at2"/>
<evidence type="ECO:0000313" key="2">
    <source>
        <dbReference type="EMBL" id="EKU80297.1"/>
    </source>
</evidence>
<comment type="caution">
    <text evidence="2">The sequence shown here is derived from an EMBL/GenBank/DDBJ whole genome shotgun (WGS) entry which is preliminary data.</text>
</comment>
<evidence type="ECO:0000313" key="3">
    <source>
        <dbReference type="Proteomes" id="UP000009874"/>
    </source>
</evidence>
<keyword evidence="1" id="KW-0732">Signal</keyword>
<organism evidence="2 3">
    <name type="scientific">Massilia timonae CCUG 45783</name>
    <dbReference type="NCBI Taxonomy" id="883126"/>
    <lineage>
        <taxon>Bacteria</taxon>
        <taxon>Pseudomonadati</taxon>
        <taxon>Pseudomonadota</taxon>
        <taxon>Betaproteobacteria</taxon>
        <taxon>Burkholderiales</taxon>
        <taxon>Oxalobacteraceae</taxon>
        <taxon>Telluria group</taxon>
        <taxon>Massilia</taxon>
    </lineage>
</organism>
<evidence type="ECO:0000256" key="1">
    <source>
        <dbReference type="SAM" id="SignalP"/>
    </source>
</evidence>
<feature type="signal peptide" evidence="1">
    <location>
        <begin position="1"/>
        <end position="28"/>
    </location>
</feature>
<protein>
    <submittedName>
        <fullName evidence="2">Uncharacterized protein</fullName>
    </submittedName>
</protein>
<dbReference type="RefSeq" id="WP_005670089.1">
    <property type="nucleotide sequence ID" value="NZ_JH992925.1"/>
</dbReference>
<proteinExistence type="predicted"/>
<reference evidence="2 3" key="1">
    <citation type="submission" date="2012-09" db="EMBL/GenBank/DDBJ databases">
        <title>The Genome Sequence of Massilia timonae CCUG 45783.</title>
        <authorList>
            <consortium name="The Broad Institute Genome Sequencing Platform"/>
            <person name="Earl A."/>
            <person name="Ward D."/>
            <person name="Feldgarden M."/>
            <person name="Gevers D."/>
            <person name="Huys G."/>
            <person name="Walker B."/>
            <person name="Young S.K."/>
            <person name="Zeng Q."/>
            <person name="Gargeya S."/>
            <person name="Fitzgerald M."/>
            <person name="Haas B."/>
            <person name="Abouelleil A."/>
            <person name="Alvarado L."/>
            <person name="Arachchi H.M."/>
            <person name="Berlin A.M."/>
            <person name="Chapman S.B."/>
            <person name="Goldberg J."/>
            <person name="Griggs A."/>
            <person name="Gujja S."/>
            <person name="Hansen M."/>
            <person name="Howarth C."/>
            <person name="Imamovic A."/>
            <person name="Larimer J."/>
            <person name="McCowen C."/>
            <person name="Montmayeur A."/>
            <person name="Murphy C."/>
            <person name="Neiman D."/>
            <person name="Pearson M."/>
            <person name="Priest M."/>
            <person name="Roberts A."/>
            <person name="Saif S."/>
            <person name="Shea T."/>
            <person name="Sisk P."/>
            <person name="Sykes S."/>
            <person name="Wortman J."/>
            <person name="Nusbaum C."/>
            <person name="Birren B."/>
        </authorList>
    </citation>
    <scope>NUCLEOTIDE SEQUENCE [LARGE SCALE GENOMIC DNA]</scope>
    <source>
        <strain evidence="2 3">CCUG 45783</strain>
    </source>
</reference>